<gene>
    <name evidence="1" type="ORF">T03_4848</name>
</gene>
<evidence type="ECO:0000313" key="2">
    <source>
        <dbReference type="Proteomes" id="UP000054653"/>
    </source>
</evidence>
<reference evidence="1 2" key="1">
    <citation type="submission" date="2015-01" db="EMBL/GenBank/DDBJ databases">
        <title>Evolution of Trichinella species and genotypes.</title>
        <authorList>
            <person name="Korhonen P.K."/>
            <person name="Edoardo P."/>
            <person name="Giuseppe L.R."/>
            <person name="Gasser R.B."/>
        </authorList>
    </citation>
    <scope>NUCLEOTIDE SEQUENCE [LARGE SCALE GENOMIC DNA]</scope>
    <source>
        <strain evidence="1">ISS120</strain>
    </source>
</reference>
<proteinExistence type="predicted"/>
<sequence>MASLRSLKKLTAITISRSRRRDRQEKITRIKPLKEKTTLSPGKEKILTIGIGSERLGKEDGITRISSTSNNASSYISRFGFAPRLSRRLCFRQNICLQAMLWATPPANFSPCPRLFLKKILPSGYASGKFLKNICLQAMLQATPPAIFS</sequence>
<organism evidence="1 2">
    <name type="scientific">Trichinella britovi</name>
    <name type="common">Parasitic roundworm</name>
    <dbReference type="NCBI Taxonomy" id="45882"/>
    <lineage>
        <taxon>Eukaryota</taxon>
        <taxon>Metazoa</taxon>
        <taxon>Ecdysozoa</taxon>
        <taxon>Nematoda</taxon>
        <taxon>Enoplea</taxon>
        <taxon>Dorylaimia</taxon>
        <taxon>Trichinellida</taxon>
        <taxon>Trichinellidae</taxon>
        <taxon>Trichinella</taxon>
    </lineage>
</organism>
<keyword evidence="2" id="KW-1185">Reference proteome</keyword>
<name>A0A0V1C0R7_TRIBR</name>
<dbReference type="EMBL" id="JYDI01001064">
    <property type="protein sequence ID" value="KRY42879.1"/>
    <property type="molecule type" value="Genomic_DNA"/>
</dbReference>
<dbReference type="Proteomes" id="UP000054653">
    <property type="component" value="Unassembled WGS sequence"/>
</dbReference>
<comment type="caution">
    <text evidence="1">The sequence shown here is derived from an EMBL/GenBank/DDBJ whole genome shotgun (WGS) entry which is preliminary data.</text>
</comment>
<protein>
    <submittedName>
        <fullName evidence="1">Uncharacterized protein</fullName>
    </submittedName>
</protein>
<evidence type="ECO:0000313" key="1">
    <source>
        <dbReference type="EMBL" id="KRY42879.1"/>
    </source>
</evidence>
<accession>A0A0V1C0R7</accession>
<dbReference type="AlphaFoldDB" id="A0A0V1C0R7"/>